<dbReference type="PRINTS" id="PR00412">
    <property type="entry name" value="EPOXHYDRLASE"/>
</dbReference>
<dbReference type="EMBL" id="JAPDOD010000023">
    <property type="protein sequence ID" value="MDA0163218.1"/>
    <property type="molecule type" value="Genomic_DNA"/>
</dbReference>
<protein>
    <submittedName>
        <fullName evidence="2">Alpha/beta fold hydrolase</fullName>
    </submittedName>
</protein>
<keyword evidence="2" id="KW-0378">Hydrolase</keyword>
<comment type="caution">
    <text evidence="2">The sequence shown here is derived from an EMBL/GenBank/DDBJ whole genome shotgun (WGS) entry which is preliminary data.</text>
</comment>
<dbReference type="AlphaFoldDB" id="A0A9X3MXJ0"/>
<reference evidence="2" key="1">
    <citation type="submission" date="2022-10" db="EMBL/GenBank/DDBJ databases">
        <title>The WGS of Solirubrobacter ginsenosidimutans DSM 21036.</title>
        <authorList>
            <person name="Jiang Z."/>
        </authorList>
    </citation>
    <scope>NUCLEOTIDE SEQUENCE</scope>
    <source>
        <strain evidence="2">DSM 21036</strain>
    </source>
</reference>
<sequence>MTSVVEHRIEIAGHATRALEVDGGGPGIVLLHGWGDSADTWRPLLAQLGARGRRAIAVDLPGFGEATRLHDGAVLPQLDAFALDLVESWADKEPVVVAGTSLGGCIALRLAEHPGNVRLVGVVPVSPDGLELPSWFDPIEEDPIVRKLLSIPVPVPGILVRRARSSAYRQLSYNHPSDTQRHVVDAFSRDGETRADLAMLLGSGRRLAPELSNAPFDLVGIRCPVLLVWGAHDRTLPHTDARIALDSLPTTHVELIEGAGRHPQLDATSRLLELLLPFGT</sequence>
<feature type="domain" description="AB hydrolase-1" evidence="1">
    <location>
        <begin position="28"/>
        <end position="266"/>
    </location>
</feature>
<dbReference type="PRINTS" id="PR00111">
    <property type="entry name" value="ABHYDROLASE"/>
</dbReference>
<dbReference type="Pfam" id="PF12697">
    <property type="entry name" value="Abhydrolase_6"/>
    <property type="match status" value="1"/>
</dbReference>
<evidence type="ECO:0000313" key="3">
    <source>
        <dbReference type="Proteomes" id="UP001149140"/>
    </source>
</evidence>
<evidence type="ECO:0000313" key="2">
    <source>
        <dbReference type="EMBL" id="MDA0163218.1"/>
    </source>
</evidence>
<accession>A0A9X3MXJ0</accession>
<dbReference type="InterPro" id="IPR050266">
    <property type="entry name" value="AB_hydrolase_sf"/>
</dbReference>
<organism evidence="2 3">
    <name type="scientific">Solirubrobacter ginsenosidimutans</name>
    <dbReference type="NCBI Taxonomy" id="490573"/>
    <lineage>
        <taxon>Bacteria</taxon>
        <taxon>Bacillati</taxon>
        <taxon>Actinomycetota</taxon>
        <taxon>Thermoleophilia</taxon>
        <taxon>Solirubrobacterales</taxon>
        <taxon>Solirubrobacteraceae</taxon>
        <taxon>Solirubrobacter</taxon>
    </lineage>
</organism>
<dbReference type="Gene3D" id="3.40.50.1820">
    <property type="entry name" value="alpha/beta hydrolase"/>
    <property type="match status" value="1"/>
</dbReference>
<gene>
    <name evidence="2" type="ORF">OM076_23290</name>
</gene>
<evidence type="ECO:0000259" key="1">
    <source>
        <dbReference type="Pfam" id="PF12697"/>
    </source>
</evidence>
<dbReference type="Proteomes" id="UP001149140">
    <property type="component" value="Unassembled WGS sequence"/>
</dbReference>
<dbReference type="PANTHER" id="PTHR43798">
    <property type="entry name" value="MONOACYLGLYCEROL LIPASE"/>
    <property type="match status" value="1"/>
</dbReference>
<dbReference type="RefSeq" id="WP_270042460.1">
    <property type="nucleotide sequence ID" value="NZ_JAPDOD010000023.1"/>
</dbReference>
<dbReference type="InterPro" id="IPR000639">
    <property type="entry name" value="Epox_hydrolase-like"/>
</dbReference>
<dbReference type="SUPFAM" id="SSF53474">
    <property type="entry name" value="alpha/beta-Hydrolases"/>
    <property type="match status" value="1"/>
</dbReference>
<dbReference type="InterPro" id="IPR029058">
    <property type="entry name" value="AB_hydrolase_fold"/>
</dbReference>
<name>A0A9X3MXJ0_9ACTN</name>
<dbReference type="InterPro" id="IPR000073">
    <property type="entry name" value="AB_hydrolase_1"/>
</dbReference>
<keyword evidence="3" id="KW-1185">Reference proteome</keyword>
<proteinExistence type="predicted"/>
<dbReference type="GO" id="GO:0016787">
    <property type="term" value="F:hydrolase activity"/>
    <property type="evidence" value="ECO:0007669"/>
    <property type="project" value="UniProtKB-KW"/>
</dbReference>